<gene>
    <name evidence="1" type="ORF">METZ01_LOCUS385805</name>
</gene>
<dbReference type="EMBL" id="UINC01143810">
    <property type="protein sequence ID" value="SVD32951.1"/>
    <property type="molecule type" value="Genomic_DNA"/>
</dbReference>
<accession>A0A382UGV3</accession>
<dbReference type="AlphaFoldDB" id="A0A382UGV3"/>
<reference evidence="1" key="1">
    <citation type="submission" date="2018-05" db="EMBL/GenBank/DDBJ databases">
        <authorList>
            <person name="Lanie J.A."/>
            <person name="Ng W.-L."/>
            <person name="Kazmierczak K.M."/>
            <person name="Andrzejewski T.M."/>
            <person name="Davidsen T.M."/>
            <person name="Wayne K.J."/>
            <person name="Tettelin H."/>
            <person name="Glass J.I."/>
            <person name="Rusch D."/>
            <person name="Podicherti R."/>
            <person name="Tsui H.-C.T."/>
            <person name="Winkler M.E."/>
        </authorList>
    </citation>
    <scope>NUCLEOTIDE SEQUENCE</scope>
</reference>
<protein>
    <submittedName>
        <fullName evidence="1">Uncharacterized protein</fullName>
    </submittedName>
</protein>
<sequence length="26" mass="2918">MVSLKFYSNENLWSANQFGGLADRGL</sequence>
<feature type="non-terminal residue" evidence="1">
    <location>
        <position position="26"/>
    </location>
</feature>
<organism evidence="1">
    <name type="scientific">marine metagenome</name>
    <dbReference type="NCBI Taxonomy" id="408172"/>
    <lineage>
        <taxon>unclassified sequences</taxon>
        <taxon>metagenomes</taxon>
        <taxon>ecological metagenomes</taxon>
    </lineage>
</organism>
<evidence type="ECO:0000313" key="1">
    <source>
        <dbReference type="EMBL" id="SVD32951.1"/>
    </source>
</evidence>
<proteinExistence type="predicted"/>
<name>A0A382UGV3_9ZZZZ</name>